<evidence type="ECO:0000313" key="5">
    <source>
        <dbReference type="EMBL" id="KAK1769793.1"/>
    </source>
</evidence>
<dbReference type="GeneID" id="85307578"/>
<keyword evidence="2" id="KW-0539">Nucleus</keyword>
<comment type="subcellular location">
    <subcellularLocation>
        <location evidence="1">Nucleus</location>
    </subcellularLocation>
</comment>
<evidence type="ECO:0000256" key="2">
    <source>
        <dbReference type="ARBA" id="ARBA00023242"/>
    </source>
</evidence>
<feature type="compositionally biased region" description="Basic residues" evidence="3">
    <location>
        <begin position="309"/>
        <end position="322"/>
    </location>
</feature>
<feature type="domain" description="WHIM1" evidence="4">
    <location>
        <begin position="163"/>
        <end position="206"/>
    </location>
</feature>
<feature type="compositionally biased region" description="Acidic residues" evidence="3">
    <location>
        <begin position="453"/>
        <end position="499"/>
    </location>
</feature>
<dbReference type="InterPro" id="IPR028942">
    <property type="entry name" value="WHIM1_dom"/>
</dbReference>
<keyword evidence="6" id="KW-1185">Reference proteome</keyword>
<feature type="region of interest" description="Disordered" evidence="3">
    <location>
        <begin position="39"/>
        <end position="66"/>
    </location>
</feature>
<comment type="caution">
    <text evidence="5">The sequence shown here is derived from an EMBL/GenBank/DDBJ whole genome shotgun (WGS) entry which is preliminary data.</text>
</comment>
<dbReference type="EMBL" id="MU839001">
    <property type="protein sequence ID" value="KAK1769793.1"/>
    <property type="molecule type" value="Genomic_DNA"/>
</dbReference>
<protein>
    <recommendedName>
        <fullName evidence="4">WHIM1 domain-containing protein</fullName>
    </recommendedName>
</protein>
<sequence length="634" mass="70826">MADDDSSDLSSISSLSAPPSSDESDIQLERRHGILKFFHKVDRNPELEPKEATPPRPKREPSPPHEYVLADNPDIAVRVSAFRRFIIMFRARFTEALPKSLANFGPQELERDVVETVPGERVEQFLCALLGLLLNRKQDVKPGHYNRALEEAIQTHKAQWAKNWEHKNPLAGGATFGSMTPVQRLTLLRTLVLWTLSSSDTVKAYVNQHYKSRQEEDLNISISVQPWGSDGDKRRYYLIEGNDDTSFRVYRESNPAGVNRTWWNVAGTIDELKTLAEKLERTDGGPKARALAKRIINSIPRFEATEEKRRRREYRQMRKQQFKRPEPGFSLYEGRTRGKRMKYTYSDDEDDFLTDSTTRRSTRNTRNHTPAEPAGPVVTASGRQIRAPTRLNVETVSNGAPSASGSVQGDAHLEDVNMDEGDSVGPTGRPRRSAALKHGLNGWPSKKRKSEEYESDEDEEGSEPDFGDDEEEEEHVPDESDEDEEEFEEDVDVDDDLDDDAAKPQLIIKLPIKAAVDTDGRARIVPGTPLSAERPKSSRPVHRNVIVSDESESTEGPDSKATTVNEPEEKAAEVISVAVKGTKHATDMHATDSSITAATTPLTPSRGQPTSLAFRESPEKPPPVPRPIDVGGGE</sequence>
<accession>A0AAJ0C455</accession>
<feature type="compositionally biased region" description="Polar residues" evidence="3">
    <location>
        <begin position="556"/>
        <end position="565"/>
    </location>
</feature>
<dbReference type="GO" id="GO:0005634">
    <property type="term" value="C:nucleus"/>
    <property type="evidence" value="ECO:0007669"/>
    <property type="project" value="UniProtKB-SubCell"/>
</dbReference>
<dbReference type="AlphaFoldDB" id="A0AAJ0C455"/>
<proteinExistence type="predicted"/>
<dbReference type="PANTHER" id="PTHR42107:SF1">
    <property type="entry name" value="WHIM1 DOMAIN-CONTAINING PROTEIN"/>
    <property type="match status" value="1"/>
</dbReference>
<evidence type="ECO:0000259" key="4">
    <source>
        <dbReference type="Pfam" id="PF15612"/>
    </source>
</evidence>
<organism evidence="5 6">
    <name type="scientific">Phialemonium atrogriseum</name>
    <dbReference type="NCBI Taxonomy" id="1093897"/>
    <lineage>
        <taxon>Eukaryota</taxon>
        <taxon>Fungi</taxon>
        <taxon>Dikarya</taxon>
        <taxon>Ascomycota</taxon>
        <taxon>Pezizomycotina</taxon>
        <taxon>Sordariomycetes</taxon>
        <taxon>Sordariomycetidae</taxon>
        <taxon>Cephalothecales</taxon>
        <taxon>Cephalothecaceae</taxon>
        <taxon>Phialemonium</taxon>
    </lineage>
</organism>
<name>A0AAJ0C455_9PEZI</name>
<evidence type="ECO:0000256" key="3">
    <source>
        <dbReference type="SAM" id="MobiDB-lite"/>
    </source>
</evidence>
<gene>
    <name evidence="5" type="ORF">QBC33DRAFT_446661</name>
</gene>
<feature type="region of interest" description="Disordered" evidence="3">
    <location>
        <begin position="1"/>
        <end position="26"/>
    </location>
</feature>
<feature type="compositionally biased region" description="Low complexity" evidence="3">
    <location>
        <begin position="8"/>
        <end position="21"/>
    </location>
</feature>
<dbReference type="Proteomes" id="UP001244011">
    <property type="component" value="Unassembled WGS sequence"/>
</dbReference>
<feature type="region of interest" description="Disordered" evidence="3">
    <location>
        <begin position="306"/>
        <end position="386"/>
    </location>
</feature>
<dbReference type="Pfam" id="PF15612">
    <property type="entry name" value="WHIM1"/>
    <property type="match status" value="1"/>
</dbReference>
<dbReference type="PANTHER" id="PTHR42107">
    <property type="entry name" value="YALI0D24453P"/>
    <property type="match status" value="1"/>
</dbReference>
<feature type="region of interest" description="Disordered" evidence="3">
    <location>
        <begin position="416"/>
        <end position="569"/>
    </location>
</feature>
<evidence type="ECO:0000313" key="6">
    <source>
        <dbReference type="Proteomes" id="UP001244011"/>
    </source>
</evidence>
<evidence type="ECO:0000256" key="1">
    <source>
        <dbReference type="ARBA" id="ARBA00004123"/>
    </source>
</evidence>
<dbReference type="RefSeq" id="XP_060286006.1">
    <property type="nucleotide sequence ID" value="XM_060424391.1"/>
</dbReference>
<feature type="compositionally biased region" description="Polar residues" evidence="3">
    <location>
        <begin position="591"/>
        <end position="611"/>
    </location>
</feature>
<feature type="region of interest" description="Disordered" evidence="3">
    <location>
        <begin position="583"/>
        <end position="634"/>
    </location>
</feature>
<reference evidence="5" key="1">
    <citation type="submission" date="2023-06" db="EMBL/GenBank/DDBJ databases">
        <title>Genome-scale phylogeny and comparative genomics of the fungal order Sordariales.</title>
        <authorList>
            <consortium name="Lawrence Berkeley National Laboratory"/>
            <person name="Hensen N."/>
            <person name="Bonometti L."/>
            <person name="Westerberg I."/>
            <person name="Brannstrom I.O."/>
            <person name="Guillou S."/>
            <person name="Cros-Aarteil S."/>
            <person name="Calhoun S."/>
            <person name="Haridas S."/>
            <person name="Kuo A."/>
            <person name="Mondo S."/>
            <person name="Pangilinan J."/>
            <person name="Riley R."/>
            <person name="Labutti K."/>
            <person name="Andreopoulos B."/>
            <person name="Lipzen A."/>
            <person name="Chen C."/>
            <person name="Yanf M."/>
            <person name="Daum C."/>
            <person name="Ng V."/>
            <person name="Clum A."/>
            <person name="Steindorff A."/>
            <person name="Ohm R."/>
            <person name="Martin F."/>
            <person name="Silar P."/>
            <person name="Natvig D."/>
            <person name="Lalanne C."/>
            <person name="Gautier V."/>
            <person name="Ament-Velasquez S.L."/>
            <person name="Kruys A."/>
            <person name="Hutchinson M.I."/>
            <person name="Powell A.J."/>
            <person name="Barry K."/>
            <person name="Miller A.N."/>
            <person name="Grigoriev I.V."/>
            <person name="Debuchy R."/>
            <person name="Gladieux P."/>
            <person name="Thoren M.H."/>
            <person name="Johannesson H."/>
        </authorList>
    </citation>
    <scope>NUCLEOTIDE SEQUENCE</scope>
    <source>
        <strain evidence="5">8032-3</strain>
    </source>
</reference>
<feature type="compositionally biased region" description="Basic and acidic residues" evidence="3">
    <location>
        <begin position="39"/>
        <end position="63"/>
    </location>
</feature>